<feature type="compositionally biased region" description="Low complexity" evidence="1">
    <location>
        <begin position="76"/>
        <end position="86"/>
    </location>
</feature>
<name>A0ABP0XUT2_9ROSI</name>
<proteinExistence type="predicted"/>
<evidence type="ECO:0000313" key="3">
    <source>
        <dbReference type="Proteomes" id="UP001642487"/>
    </source>
</evidence>
<organism evidence="2 3">
    <name type="scientific">Citrullus colocynthis</name>
    <name type="common">colocynth</name>
    <dbReference type="NCBI Taxonomy" id="252529"/>
    <lineage>
        <taxon>Eukaryota</taxon>
        <taxon>Viridiplantae</taxon>
        <taxon>Streptophyta</taxon>
        <taxon>Embryophyta</taxon>
        <taxon>Tracheophyta</taxon>
        <taxon>Spermatophyta</taxon>
        <taxon>Magnoliopsida</taxon>
        <taxon>eudicotyledons</taxon>
        <taxon>Gunneridae</taxon>
        <taxon>Pentapetalae</taxon>
        <taxon>rosids</taxon>
        <taxon>fabids</taxon>
        <taxon>Cucurbitales</taxon>
        <taxon>Cucurbitaceae</taxon>
        <taxon>Benincaseae</taxon>
        <taxon>Citrullus</taxon>
    </lineage>
</organism>
<dbReference type="Proteomes" id="UP001642487">
    <property type="component" value="Chromosome 10"/>
</dbReference>
<keyword evidence="3" id="KW-1185">Reference proteome</keyword>
<accession>A0ABP0XUT2</accession>
<evidence type="ECO:0000313" key="2">
    <source>
        <dbReference type="EMBL" id="CAK9311925.1"/>
    </source>
</evidence>
<reference evidence="2 3" key="1">
    <citation type="submission" date="2024-03" db="EMBL/GenBank/DDBJ databases">
        <authorList>
            <person name="Gkanogiannis A."/>
            <person name="Becerra Lopez-Lavalle L."/>
        </authorList>
    </citation>
    <scope>NUCLEOTIDE SEQUENCE [LARGE SCALE GENOMIC DNA]</scope>
</reference>
<feature type="region of interest" description="Disordered" evidence="1">
    <location>
        <begin position="63"/>
        <end position="90"/>
    </location>
</feature>
<dbReference type="EMBL" id="OZ021744">
    <property type="protein sequence ID" value="CAK9311925.1"/>
    <property type="molecule type" value="Genomic_DNA"/>
</dbReference>
<gene>
    <name evidence="2" type="ORF">CITCOLO1_LOCUS3601</name>
</gene>
<sequence length="105" mass="11525">MAPKGLDFSSTFEEIRKHPTKIIIIIIIMPSSSSSSSSSSFIIITPSPPFPFLSPNPSSKLIIHKNPSMNNNKGFSSSPSSYSPSSLHKKEENPNLHLITLKIFL</sequence>
<protein>
    <submittedName>
        <fullName evidence="2">Uncharacterized protein</fullName>
    </submittedName>
</protein>
<evidence type="ECO:0000256" key="1">
    <source>
        <dbReference type="SAM" id="MobiDB-lite"/>
    </source>
</evidence>